<dbReference type="InterPro" id="IPR028098">
    <property type="entry name" value="Glyco_trans_4-like_N"/>
</dbReference>
<dbReference type="Pfam" id="PF00534">
    <property type="entry name" value="Glycos_transf_1"/>
    <property type="match status" value="1"/>
</dbReference>
<name>A0AB39H959_9VIBR</name>
<gene>
    <name evidence="3" type="ORF">AB0763_12035</name>
</gene>
<dbReference type="GO" id="GO:1901135">
    <property type="term" value="P:carbohydrate derivative metabolic process"/>
    <property type="evidence" value="ECO:0007669"/>
    <property type="project" value="UniProtKB-ARBA"/>
</dbReference>
<dbReference type="EMBL" id="CP162601">
    <property type="protein sequence ID" value="XDK24881.1"/>
    <property type="molecule type" value="Genomic_DNA"/>
</dbReference>
<dbReference type="PANTHER" id="PTHR12526:SF634">
    <property type="entry name" value="BLL3361 PROTEIN"/>
    <property type="match status" value="1"/>
</dbReference>
<dbReference type="PANTHER" id="PTHR12526">
    <property type="entry name" value="GLYCOSYLTRANSFERASE"/>
    <property type="match status" value="1"/>
</dbReference>
<dbReference type="RefSeq" id="WP_306102012.1">
    <property type="nucleotide sequence ID" value="NZ_CP162601.1"/>
</dbReference>
<feature type="domain" description="Glycosyl transferase family 1" evidence="1">
    <location>
        <begin position="190"/>
        <end position="343"/>
    </location>
</feature>
<keyword evidence="3" id="KW-0808">Transferase</keyword>
<dbReference type="Gene3D" id="3.40.50.2000">
    <property type="entry name" value="Glycogen Phosphorylase B"/>
    <property type="match status" value="2"/>
</dbReference>
<dbReference type="SUPFAM" id="SSF53756">
    <property type="entry name" value="UDP-Glycosyltransferase/glycogen phosphorylase"/>
    <property type="match status" value="1"/>
</dbReference>
<evidence type="ECO:0000259" key="1">
    <source>
        <dbReference type="Pfam" id="PF00534"/>
    </source>
</evidence>
<keyword evidence="3" id="KW-0328">Glycosyltransferase</keyword>
<dbReference type="AlphaFoldDB" id="A0AB39H959"/>
<organism evidence="3">
    <name type="scientific">Vibrio sp. HB236076</name>
    <dbReference type="NCBI Taxonomy" id="3232307"/>
    <lineage>
        <taxon>Bacteria</taxon>
        <taxon>Pseudomonadati</taxon>
        <taxon>Pseudomonadota</taxon>
        <taxon>Gammaproteobacteria</taxon>
        <taxon>Vibrionales</taxon>
        <taxon>Vibrionaceae</taxon>
        <taxon>Vibrio</taxon>
    </lineage>
</organism>
<feature type="domain" description="Glycosyltransferase subfamily 4-like N-terminal" evidence="2">
    <location>
        <begin position="13"/>
        <end position="171"/>
    </location>
</feature>
<evidence type="ECO:0000313" key="3">
    <source>
        <dbReference type="EMBL" id="XDK24881.1"/>
    </source>
</evidence>
<evidence type="ECO:0000259" key="2">
    <source>
        <dbReference type="Pfam" id="PF13439"/>
    </source>
</evidence>
<sequence length="371" mass="42415">MKIALVHMRHAKVGGTELFLNQIAKYLCEKGEDVTIICRTHEEPSHPKIKFQVLKPLSIGKAHRVYRFAKAVEKHIKHSDYDIVYALGKTWTHDLIRVGGGTRKHIVDLRKAKKPTLRDRVSMYIERKALSENDNLYVISNSYKSTHEIQADYSVPHEKLITIHNAVDTNRFDRRQYQKETDNIKKKIGITNANLPTFLFLGSGYNRKGLEPTLNAFSNLPFDANLVIVGNESNPEKYHQLAQTLGIDKRCFFLGKQENPEHYFALADCYVFPTKYEPFGFTAIEALSSGCPVITTQDCGAKEVMNENVSTILGTGFTTEELTNAMIKWVQNQPKDLPQQCRESVMKLDVEAIMEENYQVILDAYKLKKKM</sequence>
<reference evidence="3" key="1">
    <citation type="submission" date="2024-07" db="EMBL/GenBank/DDBJ databases">
        <title>Genome Analysis of a Potential Novel Vibrio Species Secreting pH- and Thermo-stable Alginate Lyase and its Application in Producing Alginate Oligosaccharides.</title>
        <authorList>
            <person name="Huang H."/>
            <person name="Bao K."/>
        </authorList>
    </citation>
    <scope>NUCLEOTIDE SEQUENCE</scope>
    <source>
        <strain evidence="3">HB236076</strain>
    </source>
</reference>
<dbReference type="EC" id="2.4.-.-" evidence="3"/>
<dbReference type="KEGG" id="vih:AB0763_12035"/>
<dbReference type="GO" id="GO:0016757">
    <property type="term" value="F:glycosyltransferase activity"/>
    <property type="evidence" value="ECO:0007669"/>
    <property type="project" value="UniProtKB-KW"/>
</dbReference>
<dbReference type="InterPro" id="IPR001296">
    <property type="entry name" value="Glyco_trans_1"/>
</dbReference>
<proteinExistence type="predicted"/>
<accession>A0AB39H959</accession>
<dbReference type="CDD" id="cd03801">
    <property type="entry name" value="GT4_PimA-like"/>
    <property type="match status" value="1"/>
</dbReference>
<protein>
    <submittedName>
        <fullName evidence="3">Glycosyltransferase family 4 protein</fullName>
        <ecNumber evidence="3">2.4.-.-</ecNumber>
    </submittedName>
</protein>
<dbReference type="Pfam" id="PF13439">
    <property type="entry name" value="Glyco_transf_4"/>
    <property type="match status" value="1"/>
</dbReference>